<dbReference type="Gene3D" id="1.10.4030.10">
    <property type="entry name" value="Porin chaperone SurA, peptide-binding domain"/>
    <property type="match status" value="1"/>
</dbReference>
<evidence type="ECO:0000256" key="8">
    <source>
        <dbReference type="SAM" id="Phobius"/>
    </source>
</evidence>
<evidence type="ECO:0000256" key="4">
    <source>
        <dbReference type="ARBA" id="ARBA00023110"/>
    </source>
</evidence>
<proteinExistence type="predicted"/>
<dbReference type="SUPFAM" id="SSF54534">
    <property type="entry name" value="FKBP-like"/>
    <property type="match status" value="1"/>
</dbReference>
<comment type="catalytic activity">
    <reaction evidence="1">
        <text>[protein]-peptidylproline (omega=180) = [protein]-peptidylproline (omega=0)</text>
        <dbReference type="Rhea" id="RHEA:16237"/>
        <dbReference type="Rhea" id="RHEA-COMP:10747"/>
        <dbReference type="Rhea" id="RHEA-COMP:10748"/>
        <dbReference type="ChEBI" id="CHEBI:83833"/>
        <dbReference type="ChEBI" id="CHEBI:83834"/>
        <dbReference type="EC" id="5.2.1.8"/>
    </reaction>
</comment>
<dbReference type="EC" id="5.2.1.8" evidence="2"/>
<comment type="caution">
    <text evidence="10">The sequence shown here is derived from an EMBL/GenBank/DDBJ whole genome shotgun (WGS) entry which is preliminary data.</text>
</comment>
<feature type="transmembrane region" description="Helical" evidence="8">
    <location>
        <begin position="6"/>
        <end position="27"/>
    </location>
</feature>
<sequence>MRKDRVLRTVVIFQAICLIVLTGLVVVKMLPLLQSDKDEPEAAPSGENGLIEHPDPEGMDGQVVASVGGVPITRGELAKELYSLHGDAVLRQMLVRRAVMLEADVQGVNVSKDELNLALAQAAEAYGGEEAYFEAMQEQLGMSKEQAMAELNHHLLLEAIAIREAAVTEDEIKDYLRQHPDYGEPRRELHLNWIVVASPSQAGDLLTWLGDGDGFAELAAAYSQDEYTADSGGDLGFIDEDDPFYDAALLAEARNLQVGDIAGPIFLEDGLYAVIRLAGRRSKGGIPPERVKEMVRRELALQRVGSLSSLEEKLLASHEASIVK</sequence>
<dbReference type="Gene3D" id="3.10.50.40">
    <property type="match status" value="1"/>
</dbReference>
<dbReference type="PROSITE" id="PS01096">
    <property type="entry name" value="PPIC_PPIASE_1"/>
    <property type="match status" value="1"/>
</dbReference>
<dbReference type="EMBL" id="LYPA01000026">
    <property type="protein sequence ID" value="OBR68444.1"/>
    <property type="molecule type" value="Genomic_DNA"/>
</dbReference>
<dbReference type="PANTHER" id="PTHR47245:SF1">
    <property type="entry name" value="FOLDASE PROTEIN PRSA"/>
    <property type="match status" value="1"/>
</dbReference>
<reference evidence="10 11" key="1">
    <citation type="submission" date="2016-05" db="EMBL/GenBank/DDBJ databases">
        <title>Paenibacillus oryzae. sp. nov., isolated from the rice root.</title>
        <authorList>
            <person name="Zhang J."/>
            <person name="Zhang X."/>
        </authorList>
    </citation>
    <scope>NUCLEOTIDE SEQUENCE [LARGE SCALE GENOMIC DNA]</scope>
    <source>
        <strain evidence="10 11">1DrF-4</strain>
    </source>
</reference>
<keyword evidence="4 6" id="KW-0697">Rotamase</keyword>
<keyword evidence="8" id="KW-0472">Membrane</keyword>
<dbReference type="InterPro" id="IPR027304">
    <property type="entry name" value="Trigger_fact/SurA_dom_sf"/>
</dbReference>
<evidence type="ECO:0000256" key="7">
    <source>
        <dbReference type="SAM" id="MobiDB-lite"/>
    </source>
</evidence>
<dbReference type="InterPro" id="IPR023058">
    <property type="entry name" value="PPIase_PpiC_CS"/>
</dbReference>
<accession>A0A1A5YSB1</accession>
<dbReference type="PROSITE" id="PS50198">
    <property type="entry name" value="PPIC_PPIASE_2"/>
    <property type="match status" value="1"/>
</dbReference>
<keyword evidence="8" id="KW-0812">Transmembrane</keyword>
<evidence type="ECO:0000256" key="5">
    <source>
        <dbReference type="ARBA" id="ARBA00023235"/>
    </source>
</evidence>
<evidence type="ECO:0000313" key="10">
    <source>
        <dbReference type="EMBL" id="OBR68444.1"/>
    </source>
</evidence>
<evidence type="ECO:0000259" key="9">
    <source>
        <dbReference type="PROSITE" id="PS50198"/>
    </source>
</evidence>
<evidence type="ECO:0000256" key="1">
    <source>
        <dbReference type="ARBA" id="ARBA00000971"/>
    </source>
</evidence>
<dbReference type="Pfam" id="PF00639">
    <property type="entry name" value="Rotamase"/>
    <property type="match status" value="1"/>
</dbReference>
<keyword evidence="11" id="KW-1185">Reference proteome</keyword>
<evidence type="ECO:0000256" key="2">
    <source>
        <dbReference type="ARBA" id="ARBA00013194"/>
    </source>
</evidence>
<dbReference type="GO" id="GO:0003755">
    <property type="term" value="F:peptidyl-prolyl cis-trans isomerase activity"/>
    <property type="evidence" value="ECO:0007669"/>
    <property type="project" value="UniProtKB-KW"/>
</dbReference>
<protein>
    <recommendedName>
        <fullName evidence="2">peptidylprolyl isomerase</fullName>
        <ecNumber evidence="2">5.2.1.8</ecNumber>
    </recommendedName>
</protein>
<dbReference type="OrthoDB" id="2677468at2"/>
<evidence type="ECO:0000313" key="11">
    <source>
        <dbReference type="Proteomes" id="UP000092024"/>
    </source>
</evidence>
<name>A0A1A5YSB1_9BACL</name>
<dbReference type="RefSeq" id="WP_068679254.1">
    <property type="nucleotide sequence ID" value="NZ_LYPA01000026.1"/>
</dbReference>
<dbReference type="Proteomes" id="UP000092024">
    <property type="component" value="Unassembled WGS sequence"/>
</dbReference>
<feature type="region of interest" description="Disordered" evidence="7">
    <location>
        <begin position="37"/>
        <end position="57"/>
    </location>
</feature>
<dbReference type="STRING" id="1844972.A7K91_21425"/>
<dbReference type="InterPro" id="IPR046357">
    <property type="entry name" value="PPIase_dom_sf"/>
</dbReference>
<keyword evidence="8" id="KW-1133">Transmembrane helix</keyword>
<dbReference type="PANTHER" id="PTHR47245">
    <property type="entry name" value="PEPTIDYLPROLYL ISOMERASE"/>
    <property type="match status" value="1"/>
</dbReference>
<keyword evidence="3" id="KW-0732">Signal</keyword>
<dbReference type="InterPro" id="IPR050245">
    <property type="entry name" value="PrsA_foldase"/>
</dbReference>
<feature type="domain" description="PpiC" evidence="9">
    <location>
        <begin position="186"/>
        <end position="278"/>
    </location>
</feature>
<keyword evidence="5 6" id="KW-0413">Isomerase</keyword>
<gene>
    <name evidence="10" type="ORF">A7K91_21425</name>
</gene>
<dbReference type="SUPFAM" id="SSF109998">
    <property type="entry name" value="Triger factor/SurA peptide-binding domain-like"/>
    <property type="match status" value="1"/>
</dbReference>
<dbReference type="InterPro" id="IPR000297">
    <property type="entry name" value="PPIase_PpiC"/>
</dbReference>
<dbReference type="AlphaFoldDB" id="A0A1A5YSB1"/>
<evidence type="ECO:0000256" key="6">
    <source>
        <dbReference type="PROSITE-ProRule" id="PRU00278"/>
    </source>
</evidence>
<evidence type="ECO:0000256" key="3">
    <source>
        <dbReference type="ARBA" id="ARBA00022729"/>
    </source>
</evidence>
<organism evidence="10 11">
    <name type="scientific">Paenibacillus oryzae</name>
    <dbReference type="NCBI Taxonomy" id="1844972"/>
    <lineage>
        <taxon>Bacteria</taxon>
        <taxon>Bacillati</taxon>
        <taxon>Bacillota</taxon>
        <taxon>Bacilli</taxon>
        <taxon>Bacillales</taxon>
        <taxon>Paenibacillaceae</taxon>
        <taxon>Paenibacillus</taxon>
    </lineage>
</organism>